<protein>
    <recommendedName>
        <fullName evidence="4">Glycosyltransferase</fullName>
    </recommendedName>
</protein>
<dbReference type="SUPFAM" id="SSF53756">
    <property type="entry name" value="UDP-Glycosyltransferase/glycogen phosphorylase"/>
    <property type="match status" value="1"/>
</dbReference>
<comment type="caution">
    <text evidence="2">The sequence shown here is derived from an EMBL/GenBank/DDBJ whole genome shotgun (WGS) entry which is preliminary data.</text>
</comment>
<proteinExistence type="predicted"/>
<dbReference type="CDD" id="cd03801">
    <property type="entry name" value="GT4_PimA-like"/>
    <property type="match status" value="1"/>
</dbReference>
<keyword evidence="3" id="KW-1185">Reference proteome</keyword>
<gene>
    <name evidence="2" type="ORF">MU1_42150</name>
</gene>
<sequence>MQERQTFYLLAPCFTDALLTKDVGLIPYLMQKYRGYKAVYVTYRPSREDALWPSMAAFDEDVEIEYMEPSFDYHPDRALETVFGTNFYDCREDVRRYIEGNATKIDVLYLFGFYAFYYDAAVRYKELNPAGRIYLKLDANIVWVNKQPLTEAFRLFLKSCDVITSETLVPHLTDKWAVPVHHIPNGYYFFGAPPELPVAFAEKEDYILTVGRLGIPEKDTHVLLDAFRIAEPYIPQSWKLVLVGKVDESFQMYLDQYMAIYPWLAERMIMPGFVRDKDVLSDWYRKSKIFALPSNVEAYAHVLAEAKVHGCYLIASDIECCRDAATIQESRLHRLDDFNKQVNQHLAYGSLHAVGDSIQLAQRLMELCHAKDRLEEVCVSTQRDAAEHFDWIKLCERLDMLLHNSYTERMAY</sequence>
<evidence type="ECO:0008006" key="4">
    <source>
        <dbReference type="Google" id="ProtNLM"/>
    </source>
</evidence>
<evidence type="ECO:0000313" key="2">
    <source>
        <dbReference type="EMBL" id="GLX69869.1"/>
    </source>
</evidence>
<accession>A0ABQ6GG41</accession>
<keyword evidence="1" id="KW-0808">Transferase</keyword>
<dbReference type="Gene3D" id="3.40.50.2000">
    <property type="entry name" value="Glycogen Phosphorylase B"/>
    <property type="match status" value="2"/>
</dbReference>
<dbReference type="PANTHER" id="PTHR46401:SF2">
    <property type="entry name" value="GLYCOSYLTRANSFERASE WBBK-RELATED"/>
    <property type="match status" value="1"/>
</dbReference>
<name>A0ABQ6GG41_9BACL</name>
<organism evidence="2 3">
    <name type="scientific">Paenibacillus glycanilyticus</name>
    <dbReference type="NCBI Taxonomy" id="126569"/>
    <lineage>
        <taxon>Bacteria</taxon>
        <taxon>Bacillati</taxon>
        <taxon>Bacillota</taxon>
        <taxon>Bacilli</taxon>
        <taxon>Bacillales</taxon>
        <taxon>Paenibacillaceae</taxon>
        <taxon>Paenibacillus</taxon>
    </lineage>
</organism>
<dbReference type="RefSeq" id="WP_284240638.1">
    <property type="nucleotide sequence ID" value="NZ_BSSQ01000016.1"/>
</dbReference>
<dbReference type="EMBL" id="BSSQ01000016">
    <property type="protein sequence ID" value="GLX69869.1"/>
    <property type="molecule type" value="Genomic_DNA"/>
</dbReference>
<dbReference type="Proteomes" id="UP001157114">
    <property type="component" value="Unassembled WGS sequence"/>
</dbReference>
<reference evidence="2 3" key="1">
    <citation type="submission" date="2023-03" db="EMBL/GenBank/DDBJ databases">
        <title>Draft genome sequence of the bacteria which degrade cell wall of Tricholomamatutake.</title>
        <authorList>
            <person name="Konishi Y."/>
            <person name="Fukuta Y."/>
            <person name="Shirasaka N."/>
        </authorList>
    </citation>
    <scope>NUCLEOTIDE SEQUENCE [LARGE SCALE GENOMIC DNA]</scope>
    <source>
        <strain evidence="3">mu1</strain>
    </source>
</reference>
<evidence type="ECO:0000256" key="1">
    <source>
        <dbReference type="ARBA" id="ARBA00022679"/>
    </source>
</evidence>
<dbReference type="PANTHER" id="PTHR46401">
    <property type="entry name" value="GLYCOSYLTRANSFERASE WBBK-RELATED"/>
    <property type="match status" value="1"/>
</dbReference>
<dbReference type="Pfam" id="PF13692">
    <property type="entry name" value="Glyco_trans_1_4"/>
    <property type="match status" value="1"/>
</dbReference>
<evidence type="ECO:0000313" key="3">
    <source>
        <dbReference type="Proteomes" id="UP001157114"/>
    </source>
</evidence>